<evidence type="ECO:0000313" key="2">
    <source>
        <dbReference type="Proteomes" id="UP000199550"/>
    </source>
</evidence>
<dbReference type="EMBL" id="FOTF01000035">
    <property type="protein sequence ID" value="SFL63902.1"/>
    <property type="molecule type" value="Genomic_DNA"/>
</dbReference>
<keyword evidence="2" id="KW-1185">Reference proteome</keyword>
<dbReference type="Proteomes" id="UP000199550">
    <property type="component" value="Unassembled WGS sequence"/>
</dbReference>
<dbReference type="AlphaFoldDB" id="A0A1I4JBE0"/>
<accession>A0A1I4JBE0</accession>
<proteinExistence type="predicted"/>
<protein>
    <submittedName>
        <fullName evidence="1">Uncharacterized protein</fullName>
    </submittedName>
</protein>
<name>A0A1I4JBE0_9RHOB</name>
<reference evidence="1 2" key="1">
    <citation type="submission" date="2016-10" db="EMBL/GenBank/DDBJ databases">
        <authorList>
            <person name="de Groot N.N."/>
        </authorList>
    </citation>
    <scope>NUCLEOTIDE SEQUENCE [LARGE SCALE GENOMIC DNA]</scope>
    <source>
        <strain evidence="1 2">DSM 16199</strain>
    </source>
</reference>
<sequence>MTDTTPTMLTLSTPEELAQAQLDRMEKAIGSLQPLLNLLEKPVNGEEENLIKLLFQRLDTVIAGQDALRIQVSNLDHLVRDVMGEDD</sequence>
<organism evidence="1 2">
    <name type="scientific">Loktanella salsilacus</name>
    <dbReference type="NCBI Taxonomy" id="195913"/>
    <lineage>
        <taxon>Bacteria</taxon>
        <taxon>Pseudomonadati</taxon>
        <taxon>Pseudomonadota</taxon>
        <taxon>Alphaproteobacteria</taxon>
        <taxon>Rhodobacterales</taxon>
        <taxon>Roseobacteraceae</taxon>
        <taxon>Loktanella</taxon>
    </lineage>
</organism>
<gene>
    <name evidence="1" type="ORF">SAMN04488004_13514</name>
</gene>
<evidence type="ECO:0000313" key="1">
    <source>
        <dbReference type="EMBL" id="SFL63902.1"/>
    </source>
</evidence>